<protein>
    <submittedName>
        <fullName evidence="1">Uncharacterized protein</fullName>
    </submittedName>
</protein>
<dbReference type="Proteomes" id="UP001497525">
    <property type="component" value="Unassembled WGS sequence"/>
</dbReference>
<accession>A0AAV2T5T3</accession>
<sequence length="136" mass="15496">MAAMYNHLRSSSGPKSVTSTHVSSAFSKLPVCASVYSIFCYRLRRRKANKNAQKKKLVLPPYVYDPVKLIYIHSCIFIIPVPCNCTSAPSIPHGLDVFNPHLLHNSYSSVTEYEFTFSPRVSDFSFFHPQFDLIYL</sequence>
<proteinExistence type="predicted"/>
<comment type="caution">
    <text evidence="1">The sequence shown here is derived from an EMBL/GenBank/DDBJ whole genome shotgun (WGS) entry which is preliminary data.</text>
</comment>
<dbReference type="EMBL" id="CAXLJL010000115">
    <property type="protein sequence ID" value="CAL5132115.1"/>
    <property type="molecule type" value="Genomic_DNA"/>
</dbReference>
<gene>
    <name evidence="1" type="ORF">CDAUBV1_LOCUS4625</name>
</gene>
<dbReference type="AlphaFoldDB" id="A0AAV2T5T3"/>
<evidence type="ECO:0000313" key="1">
    <source>
        <dbReference type="EMBL" id="CAL5132115.1"/>
    </source>
</evidence>
<reference evidence="1" key="1">
    <citation type="submission" date="2024-06" db="EMBL/GenBank/DDBJ databases">
        <authorList>
            <person name="Liu X."/>
            <person name="Lenzi L."/>
            <person name="Haldenby T S."/>
            <person name="Uol C."/>
        </authorList>
    </citation>
    <scope>NUCLEOTIDE SEQUENCE</scope>
</reference>
<name>A0AAV2T5T3_CALDB</name>
<organism evidence="1 2">
    <name type="scientific">Calicophoron daubneyi</name>
    <name type="common">Rumen fluke</name>
    <name type="synonym">Paramphistomum daubneyi</name>
    <dbReference type="NCBI Taxonomy" id="300641"/>
    <lineage>
        <taxon>Eukaryota</taxon>
        <taxon>Metazoa</taxon>
        <taxon>Spiralia</taxon>
        <taxon>Lophotrochozoa</taxon>
        <taxon>Platyhelminthes</taxon>
        <taxon>Trematoda</taxon>
        <taxon>Digenea</taxon>
        <taxon>Plagiorchiida</taxon>
        <taxon>Pronocephalata</taxon>
        <taxon>Paramphistomoidea</taxon>
        <taxon>Paramphistomidae</taxon>
        <taxon>Calicophoron</taxon>
    </lineage>
</organism>
<evidence type="ECO:0000313" key="2">
    <source>
        <dbReference type="Proteomes" id="UP001497525"/>
    </source>
</evidence>